<gene>
    <name evidence="1" type="ORF">HH304_04385</name>
</gene>
<name>A0A848IVB1_9BACT</name>
<accession>A0A848IVB1</accession>
<reference evidence="1 2" key="1">
    <citation type="submission" date="2020-04" db="EMBL/GenBank/DDBJ databases">
        <title>Flammeovirgaceae bacterium KN852 isolated from deep sea.</title>
        <authorList>
            <person name="Zhang D.-C."/>
        </authorList>
    </citation>
    <scope>NUCLEOTIDE SEQUENCE [LARGE SCALE GENOMIC DNA]</scope>
    <source>
        <strain evidence="1 2">KN852</strain>
    </source>
</reference>
<dbReference type="EMBL" id="JABBNU010000002">
    <property type="protein sequence ID" value="NMM47626.1"/>
    <property type="molecule type" value="Genomic_DNA"/>
</dbReference>
<proteinExistence type="predicted"/>
<evidence type="ECO:0000313" key="2">
    <source>
        <dbReference type="Proteomes" id="UP000559010"/>
    </source>
</evidence>
<keyword evidence="2" id="KW-1185">Reference proteome</keyword>
<evidence type="ECO:0000313" key="1">
    <source>
        <dbReference type="EMBL" id="NMM47626.1"/>
    </source>
</evidence>
<organism evidence="1 2">
    <name type="scientific">Marinigracilibium pacificum</name>
    <dbReference type="NCBI Taxonomy" id="2729599"/>
    <lineage>
        <taxon>Bacteria</taxon>
        <taxon>Pseudomonadati</taxon>
        <taxon>Bacteroidota</taxon>
        <taxon>Cytophagia</taxon>
        <taxon>Cytophagales</taxon>
        <taxon>Flammeovirgaceae</taxon>
        <taxon>Marinigracilibium</taxon>
    </lineage>
</organism>
<dbReference type="PROSITE" id="PS51257">
    <property type="entry name" value="PROKAR_LIPOPROTEIN"/>
    <property type="match status" value="1"/>
</dbReference>
<dbReference type="Proteomes" id="UP000559010">
    <property type="component" value="Unassembled WGS sequence"/>
</dbReference>
<dbReference type="AlphaFoldDB" id="A0A848IVB1"/>
<comment type="caution">
    <text evidence="1">The sequence shown here is derived from an EMBL/GenBank/DDBJ whole genome shotgun (WGS) entry which is preliminary data.</text>
</comment>
<sequence>MKKYTFLLFVVIIYLAFIGCNEDSTEIFINEIELVYPTKIISNNNIIEIIYEGEQISQIIIDKFDSTMNSPFYLNRRDTTFFKYDENSKLINFISVQYEYNGYGIQYESSYNNYLEYNSNDKIIGIYPSDKNYSSTHFTFDSIFRIIQIDYDSNTEGVNKFPKIIKYKNGNLNSYSYIGIYNVSKYDKYSNPYYSVNQILGFPFFNEVYHLSPNNPLRIENLIYPRFSLNLSYEYDLSGKVIKINNTIIEYKD</sequence>
<protein>
    <submittedName>
        <fullName evidence="1">Uncharacterized protein</fullName>
    </submittedName>
</protein>
<dbReference type="RefSeq" id="WP_169678245.1">
    <property type="nucleotide sequence ID" value="NZ_JABBNU010000002.1"/>
</dbReference>